<evidence type="ECO:0000313" key="2">
    <source>
        <dbReference type="EMBL" id="MBW0511511.1"/>
    </source>
</evidence>
<feature type="compositionally biased region" description="Acidic residues" evidence="1">
    <location>
        <begin position="18"/>
        <end position="29"/>
    </location>
</feature>
<feature type="compositionally biased region" description="Basic and acidic residues" evidence="1">
    <location>
        <begin position="1"/>
        <end position="17"/>
    </location>
</feature>
<comment type="caution">
    <text evidence="2">The sequence shown here is derived from an EMBL/GenBank/DDBJ whole genome shotgun (WGS) entry which is preliminary data.</text>
</comment>
<proteinExistence type="predicted"/>
<organism evidence="2 3">
    <name type="scientific">Austropuccinia psidii MF-1</name>
    <dbReference type="NCBI Taxonomy" id="1389203"/>
    <lineage>
        <taxon>Eukaryota</taxon>
        <taxon>Fungi</taxon>
        <taxon>Dikarya</taxon>
        <taxon>Basidiomycota</taxon>
        <taxon>Pucciniomycotina</taxon>
        <taxon>Pucciniomycetes</taxon>
        <taxon>Pucciniales</taxon>
        <taxon>Sphaerophragmiaceae</taxon>
        <taxon>Austropuccinia</taxon>
    </lineage>
</organism>
<accession>A0A9Q3HN50</accession>
<dbReference type="EMBL" id="AVOT02022223">
    <property type="protein sequence ID" value="MBW0511511.1"/>
    <property type="molecule type" value="Genomic_DNA"/>
</dbReference>
<feature type="region of interest" description="Disordered" evidence="1">
    <location>
        <begin position="1"/>
        <end position="30"/>
    </location>
</feature>
<gene>
    <name evidence="2" type="ORF">O181_051226</name>
</gene>
<keyword evidence="3" id="KW-1185">Reference proteome</keyword>
<protein>
    <submittedName>
        <fullName evidence="2">Uncharacterized protein</fullName>
    </submittedName>
</protein>
<reference evidence="2" key="1">
    <citation type="submission" date="2021-03" db="EMBL/GenBank/DDBJ databases">
        <title>Draft genome sequence of rust myrtle Austropuccinia psidii MF-1, a brazilian biotype.</title>
        <authorList>
            <person name="Quecine M.C."/>
            <person name="Pachon D.M.R."/>
            <person name="Bonatelli M.L."/>
            <person name="Correr F.H."/>
            <person name="Franceschini L.M."/>
            <person name="Leite T.F."/>
            <person name="Margarido G.R.A."/>
            <person name="Almeida C.A."/>
            <person name="Ferrarezi J.A."/>
            <person name="Labate C.A."/>
        </authorList>
    </citation>
    <scope>NUCLEOTIDE SEQUENCE</scope>
    <source>
        <strain evidence="2">MF-1</strain>
    </source>
</reference>
<evidence type="ECO:0000256" key="1">
    <source>
        <dbReference type="SAM" id="MobiDB-lite"/>
    </source>
</evidence>
<dbReference type="Proteomes" id="UP000765509">
    <property type="component" value="Unassembled WGS sequence"/>
</dbReference>
<evidence type="ECO:0000313" key="3">
    <source>
        <dbReference type="Proteomes" id="UP000765509"/>
    </source>
</evidence>
<sequence>METKDHTDKSDEYYCEKDPEESETSEGDETNVINAQINNIDLIYEVMDMNSNLPQIEISNKSLTHIQDAKIHGMKPAKGM</sequence>
<name>A0A9Q3HN50_9BASI</name>
<dbReference type="AlphaFoldDB" id="A0A9Q3HN50"/>